<feature type="transmembrane region" description="Helical" evidence="1">
    <location>
        <begin position="147"/>
        <end position="165"/>
    </location>
</feature>
<evidence type="ECO:0000313" key="3">
    <source>
        <dbReference type="Proteomes" id="UP001596500"/>
    </source>
</evidence>
<sequence length="296" mass="35483">MNHPAHEEDLMEEEMKEREQIIRMKMVTDVIPSEVLTVILVAMWYVYCYWYNFIPYFKYEIPAIYFEMNLNKLLEPTLLFFIYIACTVVFLLYSIFRKGIILFLCITPTILLLWIYIQSMQTDASFFLLLKNLYLECYHILSENFDIFILMILALCTTILIRYMVRNMDKLHFKELYSLFALFASIMFISILIIGLLAQFFVANKKYLILMENNVPSDQVVLDTYKDYYVTGKYRNLSHDGEEKILTGEWELFRIDPPEKTHPIREINSSEGKIYEFEQENISLKKERFRLYSPLK</sequence>
<dbReference type="RefSeq" id="WP_379864180.1">
    <property type="nucleotide sequence ID" value="NZ_JBHTBW010000019.1"/>
</dbReference>
<proteinExistence type="predicted"/>
<comment type="caution">
    <text evidence="2">The sequence shown here is derived from an EMBL/GenBank/DDBJ whole genome shotgun (WGS) entry which is preliminary data.</text>
</comment>
<dbReference type="EMBL" id="JBHTBW010000019">
    <property type="protein sequence ID" value="MFC7440897.1"/>
    <property type="molecule type" value="Genomic_DNA"/>
</dbReference>
<keyword evidence="3" id="KW-1185">Reference proteome</keyword>
<feature type="transmembrane region" description="Helical" evidence="1">
    <location>
        <begin position="73"/>
        <end position="93"/>
    </location>
</feature>
<keyword evidence="1" id="KW-1133">Transmembrane helix</keyword>
<keyword evidence="1" id="KW-0812">Transmembrane</keyword>
<protein>
    <submittedName>
        <fullName evidence="2">Uncharacterized protein</fullName>
    </submittedName>
</protein>
<evidence type="ECO:0000256" key="1">
    <source>
        <dbReference type="SAM" id="Phobius"/>
    </source>
</evidence>
<name>A0ABW2RIX8_9BACL</name>
<feature type="transmembrane region" description="Helical" evidence="1">
    <location>
        <begin position="99"/>
        <end position="117"/>
    </location>
</feature>
<keyword evidence="1" id="KW-0472">Membrane</keyword>
<feature type="transmembrane region" description="Helical" evidence="1">
    <location>
        <begin position="35"/>
        <end position="52"/>
    </location>
</feature>
<gene>
    <name evidence="2" type="ORF">ACFQNG_06995</name>
</gene>
<accession>A0ABW2RIX8</accession>
<dbReference type="Proteomes" id="UP001596500">
    <property type="component" value="Unassembled WGS sequence"/>
</dbReference>
<organism evidence="2 3">
    <name type="scientific">Laceyella putida</name>
    <dbReference type="NCBI Taxonomy" id="110101"/>
    <lineage>
        <taxon>Bacteria</taxon>
        <taxon>Bacillati</taxon>
        <taxon>Bacillota</taxon>
        <taxon>Bacilli</taxon>
        <taxon>Bacillales</taxon>
        <taxon>Thermoactinomycetaceae</taxon>
        <taxon>Laceyella</taxon>
    </lineage>
</organism>
<feature type="transmembrane region" description="Helical" evidence="1">
    <location>
        <begin position="177"/>
        <end position="202"/>
    </location>
</feature>
<reference evidence="3" key="1">
    <citation type="journal article" date="2019" name="Int. J. Syst. Evol. Microbiol.">
        <title>The Global Catalogue of Microorganisms (GCM) 10K type strain sequencing project: providing services to taxonomists for standard genome sequencing and annotation.</title>
        <authorList>
            <consortium name="The Broad Institute Genomics Platform"/>
            <consortium name="The Broad Institute Genome Sequencing Center for Infectious Disease"/>
            <person name="Wu L."/>
            <person name="Ma J."/>
        </authorList>
    </citation>
    <scope>NUCLEOTIDE SEQUENCE [LARGE SCALE GENOMIC DNA]</scope>
    <source>
        <strain evidence="3">CGMCC 1.12942</strain>
    </source>
</reference>
<evidence type="ECO:0000313" key="2">
    <source>
        <dbReference type="EMBL" id="MFC7440897.1"/>
    </source>
</evidence>